<dbReference type="Pfam" id="PF00582">
    <property type="entry name" value="Usp"/>
    <property type="match status" value="1"/>
</dbReference>
<dbReference type="PANTHER" id="PTHR46268:SF23">
    <property type="entry name" value="UNIVERSAL STRESS PROTEIN A-RELATED"/>
    <property type="match status" value="1"/>
</dbReference>
<dbReference type="OrthoDB" id="9792500at2"/>
<dbReference type="PIRSF" id="PIRSF006276">
    <property type="entry name" value="UspA"/>
    <property type="match status" value="1"/>
</dbReference>
<dbReference type="EMBL" id="MKFT01000056">
    <property type="protein sequence ID" value="OHY89185.1"/>
    <property type="molecule type" value="Genomic_DNA"/>
</dbReference>
<gene>
    <name evidence="7" type="ORF">BI375_10155</name>
    <name evidence="6" type="ORF">VroAM7_38330</name>
</gene>
<accession>A0A2K7SPQ6</accession>
<sequence length="128" mass="14175">MSYAHILVAVDLSDSSRAVIDKAISMAKDANSKVSFVFVDHDRVALESKDEQKLMQELKALAEQSDYPITETMVVVGDLHIKLAGVAKEHNIDLVVCGHHHKFMSRLFSSIPKLANAIEADLLVVYLE</sequence>
<dbReference type="GO" id="GO:0005737">
    <property type="term" value="C:cytoplasm"/>
    <property type="evidence" value="ECO:0007669"/>
    <property type="project" value="UniProtKB-SubCell"/>
</dbReference>
<keyword evidence="8" id="KW-1185">Reference proteome</keyword>
<evidence type="ECO:0000259" key="5">
    <source>
        <dbReference type="Pfam" id="PF00582"/>
    </source>
</evidence>
<dbReference type="InterPro" id="IPR006016">
    <property type="entry name" value="UspA"/>
</dbReference>
<name>A0A2K7SPQ6_9VIBR</name>
<evidence type="ECO:0000256" key="3">
    <source>
        <dbReference type="ARBA" id="ARBA00011738"/>
    </source>
</evidence>
<keyword evidence="4" id="KW-0963">Cytoplasm</keyword>
<dbReference type="InterPro" id="IPR006015">
    <property type="entry name" value="Universal_stress_UspA"/>
</dbReference>
<organism evidence="6 9">
    <name type="scientific">Vibrio rotiferianus</name>
    <dbReference type="NCBI Taxonomy" id="190895"/>
    <lineage>
        <taxon>Bacteria</taxon>
        <taxon>Pseudomonadati</taxon>
        <taxon>Pseudomonadota</taxon>
        <taxon>Gammaproteobacteria</taxon>
        <taxon>Vibrionales</taxon>
        <taxon>Vibrionaceae</taxon>
        <taxon>Vibrio</taxon>
    </lineage>
</organism>
<reference evidence="7 8" key="1">
    <citation type="submission" date="2016-09" db="EMBL/GenBank/DDBJ databases">
        <title>Isolation, identification and antibiotic sensitivity analysis of bacterial pathogen from juvenile Hippocampus erectus with tail-rotted disease.</title>
        <authorList>
            <person name="Yang Q."/>
        </authorList>
    </citation>
    <scope>NUCLEOTIDE SEQUENCE [LARGE SCALE GENOMIC DNA]</scope>
    <source>
        <strain evidence="7 8">HM-10</strain>
    </source>
</reference>
<dbReference type="RefSeq" id="WP_010453080.1">
    <property type="nucleotide sequence ID" value="NZ_AP019799.1"/>
</dbReference>
<evidence type="ECO:0000313" key="7">
    <source>
        <dbReference type="EMBL" id="OHY89185.1"/>
    </source>
</evidence>
<comment type="similarity">
    <text evidence="2">Belongs to the universal stress protein A family.</text>
</comment>
<comment type="subcellular location">
    <subcellularLocation>
        <location evidence="1">Cytoplasm</location>
    </subcellularLocation>
</comment>
<evidence type="ECO:0000313" key="8">
    <source>
        <dbReference type="Proteomes" id="UP000180133"/>
    </source>
</evidence>
<dbReference type="AlphaFoldDB" id="A0A2K7SPQ6"/>
<feature type="domain" description="UspA" evidence="5">
    <location>
        <begin position="3"/>
        <end position="125"/>
    </location>
</feature>
<evidence type="ECO:0000256" key="4">
    <source>
        <dbReference type="ARBA" id="ARBA00022490"/>
    </source>
</evidence>
<dbReference type="Proteomes" id="UP000315115">
    <property type="component" value="Chromosome 2"/>
</dbReference>
<evidence type="ECO:0000256" key="1">
    <source>
        <dbReference type="ARBA" id="ARBA00004496"/>
    </source>
</evidence>
<dbReference type="KEGG" id="vro:BSZ04_05755"/>
<evidence type="ECO:0000256" key="2">
    <source>
        <dbReference type="ARBA" id="ARBA00008791"/>
    </source>
</evidence>
<dbReference type="Proteomes" id="UP000180133">
    <property type="component" value="Unassembled WGS sequence"/>
</dbReference>
<evidence type="ECO:0000313" key="6">
    <source>
        <dbReference type="EMBL" id="BBL91180.1"/>
    </source>
</evidence>
<dbReference type="InterPro" id="IPR014729">
    <property type="entry name" value="Rossmann-like_a/b/a_fold"/>
</dbReference>
<dbReference type="GeneID" id="47654779"/>
<dbReference type="EMBL" id="AP019799">
    <property type="protein sequence ID" value="BBL91180.1"/>
    <property type="molecule type" value="Genomic_DNA"/>
</dbReference>
<reference evidence="6" key="3">
    <citation type="journal article" date="2020" name="Microbiol. Resour. Announc.">
        <title>Complete Genome Sequence of Vibrio rotiferianus Strain AM7.</title>
        <authorList>
            <person name="Miyazaki K."/>
            <person name="Wiseschart A."/>
            <person name="Pootanakit K."/>
            <person name="Kitahara K."/>
        </authorList>
    </citation>
    <scope>NUCLEOTIDE SEQUENCE</scope>
    <source>
        <strain evidence="6">AM7</strain>
    </source>
</reference>
<dbReference type="PANTHER" id="PTHR46268">
    <property type="entry name" value="STRESS RESPONSE PROTEIN NHAX"/>
    <property type="match status" value="1"/>
</dbReference>
<protein>
    <submittedName>
        <fullName evidence="6">Universal stress protein</fullName>
    </submittedName>
</protein>
<comment type="subunit">
    <text evidence="3">Homodimer.</text>
</comment>
<reference evidence="9" key="2">
    <citation type="submission" date="2019-07" db="EMBL/GenBank/DDBJ databases">
        <title>Complete Genome Sequences of Vibrion rotiferianus strain AM7.</title>
        <authorList>
            <person name="Miyazaki K."/>
            <person name="Wiseschart A."/>
            <person name="Pootanakit K."/>
            <person name="Ishimori K."/>
            <person name="Kitahara K."/>
        </authorList>
    </citation>
    <scope>NUCLEOTIDE SEQUENCE [LARGE SCALE GENOMIC DNA]</scope>
    <source>
        <strain evidence="9">AM7</strain>
    </source>
</reference>
<dbReference type="SUPFAM" id="SSF52402">
    <property type="entry name" value="Adenine nucleotide alpha hydrolases-like"/>
    <property type="match status" value="1"/>
</dbReference>
<evidence type="ECO:0000313" key="9">
    <source>
        <dbReference type="Proteomes" id="UP000315115"/>
    </source>
</evidence>
<dbReference type="Gene3D" id="3.40.50.620">
    <property type="entry name" value="HUPs"/>
    <property type="match status" value="1"/>
</dbReference>
<proteinExistence type="inferred from homology"/>